<dbReference type="AlphaFoldDB" id="A0A1A9K764"/>
<evidence type="ECO:0000313" key="2">
    <source>
        <dbReference type="EMBL" id="ANI12803.1"/>
    </source>
</evidence>
<keyword evidence="1" id="KW-1133">Transmembrane helix</keyword>
<reference evidence="2 3" key="1">
    <citation type="submission" date="2016-05" db="EMBL/GenBank/DDBJ databases">
        <title>Genome Sequence of Pseudomonas citronellolis Strain SJTE-3, an Estrogens and Persistent Organic Pollutants degradation strain.</title>
        <authorList>
            <person name="Liang R."/>
        </authorList>
    </citation>
    <scope>NUCLEOTIDE SEQUENCE [LARGE SCALE GENOMIC DNA]</scope>
    <source>
        <strain evidence="2 3">SJTE-3</strain>
    </source>
</reference>
<evidence type="ECO:0000313" key="3">
    <source>
        <dbReference type="Proteomes" id="UP000077748"/>
    </source>
</evidence>
<organism evidence="2 3">
    <name type="scientific">Pseudomonas citronellolis</name>
    <dbReference type="NCBI Taxonomy" id="53408"/>
    <lineage>
        <taxon>Bacteria</taxon>
        <taxon>Pseudomonadati</taxon>
        <taxon>Pseudomonadota</taxon>
        <taxon>Gammaproteobacteria</taxon>
        <taxon>Pseudomonadales</taxon>
        <taxon>Pseudomonadaceae</taxon>
        <taxon>Pseudomonas</taxon>
    </lineage>
</organism>
<feature type="transmembrane region" description="Helical" evidence="1">
    <location>
        <begin position="68"/>
        <end position="90"/>
    </location>
</feature>
<evidence type="ECO:0000256" key="1">
    <source>
        <dbReference type="SAM" id="Phobius"/>
    </source>
</evidence>
<feature type="transmembrane region" description="Helical" evidence="1">
    <location>
        <begin position="38"/>
        <end position="56"/>
    </location>
</feature>
<gene>
    <name evidence="2" type="ORF">A9C11_01910</name>
</gene>
<keyword evidence="1" id="KW-0812">Transmembrane</keyword>
<protein>
    <submittedName>
        <fullName evidence="2">Uncharacterized protein</fullName>
    </submittedName>
</protein>
<dbReference type="Proteomes" id="UP000077748">
    <property type="component" value="Chromosome"/>
</dbReference>
<keyword evidence="1" id="KW-0472">Membrane</keyword>
<feature type="transmembrane region" description="Helical" evidence="1">
    <location>
        <begin position="12"/>
        <end position="32"/>
    </location>
</feature>
<proteinExistence type="predicted"/>
<accession>A0A1A9K764</accession>
<dbReference type="EMBL" id="CP015878">
    <property type="protein sequence ID" value="ANI12803.1"/>
    <property type="molecule type" value="Genomic_DNA"/>
</dbReference>
<sequence>MATFNAVKGPIWSPYALWLTIELLLWSIVGLLELPEPAICWGLLSIVPTLALVRVLRRLGDPRRAELMLLVLMGFLGGAIGAAWIATVVAQ</sequence>
<name>A0A1A9K764_9PSED</name>